<dbReference type="RefSeq" id="WP_377091096.1">
    <property type="nucleotide sequence ID" value="NZ_JBHSJL010000014.1"/>
</dbReference>
<keyword evidence="2" id="KW-1185">Reference proteome</keyword>
<organism evidence="1 2">
    <name type="scientific">Rubritalea tangerina</name>
    <dbReference type="NCBI Taxonomy" id="430798"/>
    <lineage>
        <taxon>Bacteria</taxon>
        <taxon>Pseudomonadati</taxon>
        <taxon>Verrucomicrobiota</taxon>
        <taxon>Verrucomicrobiia</taxon>
        <taxon>Verrucomicrobiales</taxon>
        <taxon>Rubritaleaceae</taxon>
        <taxon>Rubritalea</taxon>
    </lineage>
</organism>
<dbReference type="EMBL" id="JBHUJB010000037">
    <property type="protein sequence ID" value="MFD2159144.1"/>
    <property type="molecule type" value="Genomic_DNA"/>
</dbReference>
<evidence type="ECO:0000313" key="1">
    <source>
        <dbReference type="EMBL" id="MFD2159144.1"/>
    </source>
</evidence>
<dbReference type="Proteomes" id="UP001597389">
    <property type="component" value="Unassembled WGS sequence"/>
</dbReference>
<evidence type="ECO:0000313" key="2">
    <source>
        <dbReference type="Proteomes" id="UP001597389"/>
    </source>
</evidence>
<sequence length="458" mass="51894">MKWWRGSFIYVLGLMLLGQGVRAQVNAPVGENLLPEDSHNLSTNKIQKVVVKGDNNKMRMAIASIANRMGKELHLLLKEPEAYQGDRILFIDMYEDGKARGRLKVRPSVTPFENDLVIRLLVDTRSKVDRAILAHGILDVYLYRRGLEGVKNLADGQEAVVPPWLSYGLIEAIAWKKDSSRRRVFEHLLSNPEVFPLDKVLSSNGREVRAFDATNESFYRAGSCALVLALIRQDGGEEAMQAFLSEVVLFEGEIDILLRKHFPDLSIGANALKKVWSLQVAEMAAPKMVETFSIADSDKKLVEALTLSIADEGGNARLVPFDQYFLLDELSKSQKIQATEALRQNVVQLSNRCHPVYRPILLEYAKLGMEVSQGNTENVSVRLPVLADERQKMVIADERCRDYLDWYQITRAYEVRGDFSGYMNLKESLAMEREHKKDTSIDPYLDKVQKLMGTRESE</sequence>
<gene>
    <name evidence="1" type="ORF">ACFSW8_09570</name>
</gene>
<reference evidence="2" key="1">
    <citation type="journal article" date="2019" name="Int. J. Syst. Evol. Microbiol.">
        <title>The Global Catalogue of Microorganisms (GCM) 10K type strain sequencing project: providing services to taxonomists for standard genome sequencing and annotation.</title>
        <authorList>
            <consortium name="The Broad Institute Genomics Platform"/>
            <consortium name="The Broad Institute Genome Sequencing Center for Infectious Disease"/>
            <person name="Wu L."/>
            <person name="Ma J."/>
        </authorList>
    </citation>
    <scope>NUCLEOTIDE SEQUENCE [LARGE SCALE GENOMIC DNA]</scope>
    <source>
        <strain evidence="2">CCUG 57942</strain>
    </source>
</reference>
<name>A0ABW4ZB90_9BACT</name>
<accession>A0ABW4ZB90</accession>
<comment type="caution">
    <text evidence="1">The sequence shown here is derived from an EMBL/GenBank/DDBJ whole genome shotgun (WGS) entry which is preliminary data.</text>
</comment>
<proteinExistence type="predicted"/>
<protein>
    <submittedName>
        <fullName evidence="1">Uncharacterized protein</fullName>
    </submittedName>
</protein>